<dbReference type="InterPro" id="IPR034457">
    <property type="entry name" value="Organic_radical-activating"/>
</dbReference>
<dbReference type="PANTHER" id="PTHR30352:SF2">
    <property type="entry name" value="ANAEROBIC RIBONUCLEOSIDE-TRIPHOSPHATE REDUCTASE-ACTIVATING PROTEIN"/>
    <property type="match status" value="1"/>
</dbReference>
<sequence length="186" mass="20650">MNNILSILDIAEDTTVDGPGFRTSIYAAGCPHRCPGCHNPQSWVLENGSLWTIDAIMEKIKQAECSNVTFSGGDPLMQAPAFTELAKRIRTETNKTIWCYTGYLYEDVLASPELSQILPYIDILVDGLYIENFRDESLHFKGSSNQRIINVSASLLTLRSGIAPNEGIFPYLSGYHVSVRNDDTGR</sequence>
<dbReference type="SFLD" id="SFLDG01066">
    <property type="entry name" value="organic_radical-activating_enz"/>
    <property type="match status" value="1"/>
</dbReference>
<evidence type="ECO:0000256" key="5">
    <source>
        <dbReference type="ARBA" id="ARBA00023004"/>
    </source>
</evidence>
<evidence type="ECO:0000313" key="9">
    <source>
        <dbReference type="Proteomes" id="UP000324575"/>
    </source>
</evidence>
<comment type="function">
    <text evidence="7">Activation of anaerobic ribonucleoside-triphosphate reductase under anaerobic conditions by generation of an organic free radical, using S-adenosylmethionine and reduced flavodoxin as cosubstrates to produce 5'-deoxy-adenosine.</text>
</comment>
<dbReference type="InterPro" id="IPR058240">
    <property type="entry name" value="rSAM_sf"/>
</dbReference>
<keyword evidence="7 8" id="KW-0560">Oxidoreductase</keyword>
<name>A0A5M8NX84_9BACT</name>
<dbReference type="InterPro" id="IPR013785">
    <property type="entry name" value="Aldolase_TIM"/>
</dbReference>
<dbReference type="GO" id="GO:0004748">
    <property type="term" value="F:ribonucleoside-diphosphate reductase activity, thioredoxin disulfide as acceptor"/>
    <property type="evidence" value="ECO:0007669"/>
    <property type="project" value="TreeGrafter"/>
</dbReference>
<dbReference type="InterPro" id="IPR012837">
    <property type="entry name" value="NrdG"/>
</dbReference>
<evidence type="ECO:0000256" key="1">
    <source>
        <dbReference type="ARBA" id="ARBA00001966"/>
    </source>
</evidence>
<protein>
    <recommendedName>
        <fullName evidence="7">Anaerobic ribonucleoside-triphosphate reductase-activating protein</fullName>
        <ecNumber evidence="7">1.97.1.-</ecNumber>
    </recommendedName>
</protein>
<dbReference type="PANTHER" id="PTHR30352">
    <property type="entry name" value="PYRUVATE FORMATE-LYASE-ACTIVATING ENZYME"/>
    <property type="match status" value="1"/>
</dbReference>
<dbReference type="NCBIfam" id="TIGR02491">
    <property type="entry name" value="NrdG"/>
    <property type="match status" value="1"/>
</dbReference>
<comment type="similarity">
    <text evidence="7">Belongs to the organic radical-activating enzymes family.</text>
</comment>
<keyword evidence="2" id="KW-0004">4Fe-4S</keyword>
<comment type="caution">
    <text evidence="8">The sequence shown here is derived from an EMBL/GenBank/DDBJ whole genome shotgun (WGS) entry which is preliminary data.</text>
</comment>
<dbReference type="EMBL" id="SNRX01000157">
    <property type="protein sequence ID" value="KAA6300044.1"/>
    <property type="molecule type" value="Genomic_DNA"/>
</dbReference>
<dbReference type="Proteomes" id="UP000324575">
    <property type="component" value="Unassembled WGS sequence"/>
</dbReference>
<dbReference type="AlphaFoldDB" id="A0A5M8NX84"/>
<evidence type="ECO:0000313" key="8">
    <source>
        <dbReference type="EMBL" id="KAA6300044.1"/>
    </source>
</evidence>
<dbReference type="GO" id="GO:0043365">
    <property type="term" value="F:[formate-C-acetyltransferase]-activating enzyme activity"/>
    <property type="evidence" value="ECO:0007669"/>
    <property type="project" value="InterPro"/>
</dbReference>
<dbReference type="SFLD" id="SFLDS00029">
    <property type="entry name" value="Radical_SAM"/>
    <property type="match status" value="1"/>
</dbReference>
<keyword evidence="4" id="KW-0479">Metal-binding</keyword>
<evidence type="ECO:0000256" key="2">
    <source>
        <dbReference type="ARBA" id="ARBA00022485"/>
    </source>
</evidence>
<dbReference type="PIRSF" id="PIRSF000368">
    <property type="entry name" value="NrdG"/>
    <property type="match status" value="1"/>
</dbReference>
<keyword evidence="5" id="KW-0408">Iron</keyword>
<dbReference type="SUPFAM" id="SSF102114">
    <property type="entry name" value="Radical SAM enzymes"/>
    <property type="match status" value="1"/>
</dbReference>
<dbReference type="Pfam" id="PF13353">
    <property type="entry name" value="Fer4_12"/>
    <property type="match status" value="1"/>
</dbReference>
<proteinExistence type="inferred from homology"/>
<comment type="cofactor">
    <cofactor evidence="1">
        <name>[4Fe-4S] cluster</name>
        <dbReference type="ChEBI" id="CHEBI:49883"/>
    </cofactor>
</comment>
<accession>A0A5M8NX84</accession>
<organism evidence="8 9">
    <name type="scientific">Candidatus Ordinivivax streblomastigis</name>
    <dbReference type="NCBI Taxonomy" id="2540710"/>
    <lineage>
        <taxon>Bacteria</taxon>
        <taxon>Pseudomonadati</taxon>
        <taxon>Bacteroidota</taxon>
        <taxon>Bacteroidia</taxon>
        <taxon>Bacteroidales</taxon>
        <taxon>Candidatus Ordinivivax</taxon>
    </lineage>
</organism>
<keyword evidence="6" id="KW-0411">Iron-sulfur</keyword>
<dbReference type="SFLD" id="SFLDG01063">
    <property type="entry name" value="activating_enzymes__group_1"/>
    <property type="match status" value="1"/>
</dbReference>
<dbReference type="InterPro" id="IPR007197">
    <property type="entry name" value="rSAM"/>
</dbReference>
<dbReference type="SFLD" id="SFLDF00299">
    <property type="entry name" value="anaerobic_ribonucleoside-triph"/>
    <property type="match status" value="1"/>
</dbReference>
<evidence type="ECO:0000256" key="3">
    <source>
        <dbReference type="ARBA" id="ARBA00022691"/>
    </source>
</evidence>
<evidence type="ECO:0000256" key="6">
    <source>
        <dbReference type="ARBA" id="ARBA00023014"/>
    </source>
</evidence>
<dbReference type="EC" id="1.97.1.-" evidence="7"/>
<evidence type="ECO:0000256" key="4">
    <source>
        <dbReference type="ARBA" id="ARBA00022723"/>
    </source>
</evidence>
<dbReference type="Gene3D" id="3.20.20.70">
    <property type="entry name" value="Aldolase class I"/>
    <property type="match status" value="1"/>
</dbReference>
<dbReference type="GO" id="GO:0051539">
    <property type="term" value="F:4 iron, 4 sulfur cluster binding"/>
    <property type="evidence" value="ECO:0007669"/>
    <property type="project" value="UniProtKB-KW"/>
</dbReference>
<keyword evidence="3" id="KW-0949">S-adenosyl-L-methionine</keyword>
<reference evidence="8 9" key="1">
    <citation type="submission" date="2019-03" db="EMBL/GenBank/DDBJ databases">
        <title>Single cell metagenomics reveals metabolic interactions within the superorganism composed of flagellate Streblomastix strix and complex community of Bacteroidetes bacteria on its surface.</title>
        <authorList>
            <person name="Treitli S.C."/>
            <person name="Kolisko M."/>
            <person name="Husnik F."/>
            <person name="Keeling P."/>
            <person name="Hampl V."/>
        </authorList>
    </citation>
    <scope>NUCLEOTIDE SEQUENCE [LARGE SCALE GENOMIC DNA]</scope>
    <source>
        <strain evidence="8">St1</strain>
    </source>
</reference>
<dbReference type="GO" id="GO:0046872">
    <property type="term" value="F:metal ion binding"/>
    <property type="evidence" value="ECO:0007669"/>
    <property type="project" value="UniProtKB-KW"/>
</dbReference>
<gene>
    <name evidence="8" type="ORF">EZS26_003816</name>
</gene>
<dbReference type="CDD" id="cd01335">
    <property type="entry name" value="Radical_SAM"/>
    <property type="match status" value="1"/>
</dbReference>
<evidence type="ECO:0000256" key="7">
    <source>
        <dbReference type="PIRNR" id="PIRNR000368"/>
    </source>
</evidence>